<organism evidence="2">
    <name type="scientific">Sesamum calycinum</name>
    <dbReference type="NCBI Taxonomy" id="2727403"/>
    <lineage>
        <taxon>Eukaryota</taxon>
        <taxon>Viridiplantae</taxon>
        <taxon>Streptophyta</taxon>
        <taxon>Embryophyta</taxon>
        <taxon>Tracheophyta</taxon>
        <taxon>Spermatophyta</taxon>
        <taxon>Magnoliopsida</taxon>
        <taxon>eudicotyledons</taxon>
        <taxon>Gunneridae</taxon>
        <taxon>Pentapetalae</taxon>
        <taxon>asterids</taxon>
        <taxon>lamiids</taxon>
        <taxon>Lamiales</taxon>
        <taxon>Pedaliaceae</taxon>
        <taxon>Sesamum</taxon>
    </lineage>
</organism>
<name>A0AAW2PBR2_9LAMI</name>
<dbReference type="SUPFAM" id="SSF56672">
    <property type="entry name" value="DNA/RNA polymerases"/>
    <property type="match status" value="1"/>
</dbReference>
<sequence>MDLQSSQNNYNERDRLQTSESLSRFFSRITVSNKIMERIMHQESNLRLYDGFRIGGIDRVLNQIGLNQRKYHINYKVSLGEFAIPMEFTRNVMEMQLIPKEEIHEELRILINETGIELHDHIVEKIRNFPNVLKDKKHLQSFLGVVSFAAMFIKNLAKYKRDFRALLKETESSNWKWEETHTQRVRELKQRWRHLKQLHHVGFRHLRENLEELNKKFGWLAVNAQVAEQIQRAALDAIQIAIRTTMVASTLLWNDLQEPIRKASSSEMPHKLREQAFKLAFSVHDSRPVASDLSIDCTRPSPDSGETAIIGSQEVQAPNDSSQPSTSGVKDGEISLRPMTDTSKRPYMIAFNKIKAALGEVSLVLAISEDDISTKRAWGLWRDLDGLSLDLIDPRVLGKILEE</sequence>
<accession>A0AAW2PBR2</accession>
<comment type="caution">
    <text evidence="2">The sequence shown here is derived from an EMBL/GenBank/DDBJ whole genome shotgun (WGS) entry which is preliminary data.</text>
</comment>
<reference evidence="2" key="2">
    <citation type="journal article" date="2024" name="Plant">
        <title>Genomic evolution and insights into agronomic trait innovations of Sesamum species.</title>
        <authorList>
            <person name="Miao H."/>
            <person name="Wang L."/>
            <person name="Qu L."/>
            <person name="Liu H."/>
            <person name="Sun Y."/>
            <person name="Le M."/>
            <person name="Wang Q."/>
            <person name="Wei S."/>
            <person name="Zheng Y."/>
            <person name="Lin W."/>
            <person name="Duan Y."/>
            <person name="Cao H."/>
            <person name="Xiong S."/>
            <person name="Wang X."/>
            <person name="Wei L."/>
            <person name="Li C."/>
            <person name="Ma Q."/>
            <person name="Ju M."/>
            <person name="Zhao R."/>
            <person name="Li G."/>
            <person name="Mu C."/>
            <person name="Tian Q."/>
            <person name="Mei H."/>
            <person name="Zhang T."/>
            <person name="Gao T."/>
            <person name="Zhang H."/>
        </authorList>
    </citation>
    <scope>NUCLEOTIDE SEQUENCE</scope>
    <source>
        <strain evidence="2">KEN8</strain>
    </source>
</reference>
<dbReference type="PANTHER" id="PTHR33064">
    <property type="entry name" value="POL PROTEIN"/>
    <property type="match status" value="1"/>
</dbReference>
<dbReference type="InterPro" id="IPR043128">
    <property type="entry name" value="Rev_trsase/Diguanyl_cyclase"/>
</dbReference>
<feature type="compositionally biased region" description="Polar residues" evidence="1">
    <location>
        <begin position="313"/>
        <end position="328"/>
    </location>
</feature>
<gene>
    <name evidence="2" type="ORF">Scaly_1633900</name>
</gene>
<proteinExistence type="predicted"/>
<feature type="region of interest" description="Disordered" evidence="1">
    <location>
        <begin position="312"/>
        <end position="339"/>
    </location>
</feature>
<dbReference type="InterPro" id="IPR051320">
    <property type="entry name" value="Viral_Replic_Matur_Polypro"/>
</dbReference>
<protein>
    <submittedName>
        <fullName evidence="2">Enzymatic polyprotein</fullName>
    </submittedName>
</protein>
<dbReference type="EMBL" id="JACGWM010000009">
    <property type="protein sequence ID" value="KAL0352452.1"/>
    <property type="molecule type" value="Genomic_DNA"/>
</dbReference>
<dbReference type="Gene3D" id="3.30.70.270">
    <property type="match status" value="1"/>
</dbReference>
<evidence type="ECO:0000256" key="1">
    <source>
        <dbReference type="SAM" id="MobiDB-lite"/>
    </source>
</evidence>
<reference evidence="2" key="1">
    <citation type="submission" date="2020-06" db="EMBL/GenBank/DDBJ databases">
        <authorList>
            <person name="Li T."/>
            <person name="Hu X."/>
            <person name="Zhang T."/>
            <person name="Song X."/>
            <person name="Zhang H."/>
            <person name="Dai N."/>
            <person name="Sheng W."/>
            <person name="Hou X."/>
            <person name="Wei L."/>
        </authorList>
    </citation>
    <scope>NUCLEOTIDE SEQUENCE</scope>
    <source>
        <strain evidence="2">KEN8</strain>
        <tissue evidence="2">Leaf</tissue>
    </source>
</reference>
<dbReference type="AlphaFoldDB" id="A0AAW2PBR2"/>
<dbReference type="PANTHER" id="PTHR33064:SF37">
    <property type="entry name" value="RIBONUCLEASE H"/>
    <property type="match status" value="1"/>
</dbReference>
<dbReference type="InterPro" id="IPR043502">
    <property type="entry name" value="DNA/RNA_pol_sf"/>
</dbReference>
<evidence type="ECO:0000313" key="2">
    <source>
        <dbReference type="EMBL" id="KAL0352452.1"/>
    </source>
</evidence>